<accession>A0ABV0R8J5</accession>
<dbReference type="EMBL" id="JAHRIN010036435">
    <property type="protein sequence ID" value="MEQ2204465.1"/>
    <property type="molecule type" value="Genomic_DNA"/>
</dbReference>
<comment type="caution">
    <text evidence="2">The sequence shown here is derived from an EMBL/GenBank/DDBJ whole genome shotgun (WGS) entry which is preliminary data.</text>
</comment>
<evidence type="ECO:0000313" key="3">
    <source>
        <dbReference type="Proteomes" id="UP001434883"/>
    </source>
</evidence>
<evidence type="ECO:0000313" key="2">
    <source>
        <dbReference type="EMBL" id="MEQ2204465.1"/>
    </source>
</evidence>
<gene>
    <name evidence="2" type="ORF">XENOCAPTIV_013574</name>
</gene>
<feature type="region of interest" description="Disordered" evidence="1">
    <location>
        <begin position="96"/>
        <end position="123"/>
    </location>
</feature>
<sequence length="165" mass="18007">MTLPLRGPLANSSGSPHLGNMIHPPMPPSCIMEELQRAFASKNRQERSPRRSQSNKCSTHIYPVCPDFECVHEGCEQGSPPRLWCSDGRLSRSCSSDNQHTSSLASGCVGGGGSDWPKKEAEENKENVRLDQCFSKTSGLPFDLESWNESVISGGSQNFGVLLKV</sequence>
<feature type="compositionally biased region" description="Polar residues" evidence="1">
    <location>
        <begin position="96"/>
        <end position="105"/>
    </location>
</feature>
<organism evidence="2 3">
    <name type="scientific">Xenoophorus captivus</name>
    <dbReference type="NCBI Taxonomy" id="1517983"/>
    <lineage>
        <taxon>Eukaryota</taxon>
        <taxon>Metazoa</taxon>
        <taxon>Chordata</taxon>
        <taxon>Craniata</taxon>
        <taxon>Vertebrata</taxon>
        <taxon>Euteleostomi</taxon>
        <taxon>Actinopterygii</taxon>
        <taxon>Neopterygii</taxon>
        <taxon>Teleostei</taxon>
        <taxon>Neoteleostei</taxon>
        <taxon>Acanthomorphata</taxon>
        <taxon>Ovalentaria</taxon>
        <taxon>Atherinomorphae</taxon>
        <taxon>Cyprinodontiformes</taxon>
        <taxon>Goodeidae</taxon>
        <taxon>Xenoophorus</taxon>
    </lineage>
</organism>
<dbReference type="Proteomes" id="UP001434883">
    <property type="component" value="Unassembled WGS sequence"/>
</dbReference>
<evidence type="ECO:0000256" key="1">
    <source>
        <dbReference type="SAM" id="MobiDB-lite"/>
    </source>
</evidence>
<name>A0ABV0R8J5_9TELE</name>
<reference evidence="2 3" key="1">
    <citation type="submission" date="2021-06" db="EMBL/GenBank/DDBJ databases">
        <authorList>
            <person name="Palmer J.M."/>
        </authorList>
    </citation>
    <scope>NUCLEOTIDE SEQUENCE [LARGE SCALE GENOMIC DNA]</scope>
    <source>
        <strain evidence="2 3">XC_2019</strain>
        <tissue evidence="2">Muscle</tissue>
    </source>
</reference>
<proteinExistence type="predicted"/>
<protein>
    <submittedName>
        <fullName evidence="2">Uncharacterized protein</fullName>
    </submittedName>
</protein>
<keyword evidence="3" id="KW-1185">Reference proteome</keyword>